<dbReference type="InterPro" id="IPR024771">
    <property type="entry name" value="SUZ"/>
</dbReference>
<evidence type="ECO:0000313" key="4">
    <source>
        <dbReference type="Proteomes" id="UP000095282"/>
    </source>
</evidence>
<protein>
    <submittedName>
        <fullName evidence="5">SUZ domain-containing protein</fullName>
    </submittedName>
</protein>
<evidence type="ECO:0000259" key="3">
    <source>
        <dbReference type="PROSITE" id="PS51673"/>
    </source>
</evidence>
<name>A0A1I7UYV2_9PELO</name>
<dbReference type="WBParaSite" id="Csp11.Scaffold630.g20714.t1">
    <property type="protein sequence ID" value="Csp11.Scaffold630.g20714.t1"/>
    <property type="gene ID" value="Csp11.Scaffold630.g20714"/>
</dbReference>
<feature type="compositionally biased region" description="Basic and acidic residues" evidence="2">
    <location>
        <begin position="131"/>
        <end position="146"/>
    </location>
</feature>
<sequence length="440" mass="49367">MKLFFQGTSITIVTSNVMSKENVVADSWEDADADPVKELMEKVEKVKLLQRKKEKKEAFFEKVKAEESNGFVPKLQADDGLGPVVDEPKRVFLRRPKDGFTAENVVESSSSSGVSPENPPTSRGRTHYKSNQKEQKQPAPTYEERQAAYQAARNRILGTEYKPDNQEIKEIKFIDRSKSPETLKMTHKNMADHYGEELSRELMQQPLEAVTPLDSQFVPDFSQPPPCMNQPDGCGPYPGPRGFPMIPPNYLQHHQQPFIENHFYMQMSGQIPVQYPNQGQVPSYLPQEQEPDAVSSSSQGFVGDQSYYCSQPGQQQISHFQNNLPNMAYPPPTFSPQSQQNQQIVNSMNVPPIFQMQHQNSRAMNQYQINDGMGRGSNVSVRGPSHGGGVGRGQNRQQGMYQNSGTPPMKPPPLMSHTHDTNLNRNGGNGQRTKTSIKAT</sequence>
<keyword evidence="4" id="KW-1185">Reference proteome</keyword>
<feature type="domain" description="SUZ" evidence="3">
    <location>
        <begin position="62"/>
        <end position="161"/>
    </location>
</feature>
<dbReference type="InterPro" id="IPR039228">
    <property type="entry name" value="SZRD1"/>
</dbReference>
<feature type="compositionally biased region" description="Polar residues" evidence="2">
    <location>
        <begin position="423"/>
        <end position="440"/>
    </location>
</feature>
<dbReference type="Pfam" id="PF12752">
    <property type="entry name" value="SUZ"/>
    <property type="match status" value="1"/>
</dbReference>
<dbReference type="Proteomes" id="UP000095282">
    <property type="component" value="Unplaced"/>
</dbReference>
<feature type="compositionally biased region" description="Low complexity" evidence="2">
    <location>
        <begin position="103"/>
        <end position="116"/>
    </location>
</feature>
<dbReference type="PANTHER" id="PTHR31796">
    <property type="entry name" value="SUZ DOMAIN-CONTAINING PROTEIN 1"/>
    <property type="match status" value="1"/>
</dbReference>
<evidence type="ECO:0000313" key="5">
    <source>
        <dbReference type="WBParaSite" id="Csp11.Scaffold630.g20714.t1"/>
    </source>
</evidence>
<feature type="region of interest" description="Disordered" evidence="2">
    <location>
        <begin position="372"/>
        <end position="440"/>
    </location>
</feature>
<accession>A0A1I7UYV2</accession>
<reference evidence="5" key="1">
    <citation type="submission" date="2016-11" db="UniProtKB">
        <authorList>
            <consortium name="WormBaseParasite"/>
        </authorList>
    </citation>
    <scope>IDENTIFICATION</scope>
</reference>
<dbReference type="AlphaFoldDB" id="A0A1I7UYV2"/>
<dbReference type="PROSITE" id="PS51673">
    <property type="entry name" value="SUZ"/>
    <property type="match status" value="1"/>
</dbReference>
<dbReference type="STRING" id="1561998.A0A1I7UYV2"/>
<keyword evidence="1" id="KW-0175">Coiled coil</keyword>
<dbReference type="PANTHER" id="PTHR31796:SF2">
    <property type="entry name" value="SUZ DOMAIN-CONTAINING PROTEIN 1"/>
    <property type="match status" value="1"/>
</dbReference>
<evidence type="ECO:0000256" key="2">
    <source>
        <dbReference type="SAM" id="MobiDB-lite"/>
    </source>
</evidence>
<feature type="coiled-coil region" evidence="1">
    <location>
        <begin position="36"/>
        <end position="69"/>
    </location>
</feature>
<organism evidence="4 5">
    <name type="scientific">Caenorhabditis tropicalis</name>
    <dbReference type="NCBI Taxonomy" id="1561998"/>
    <lineage>
        <taxon>Eukaryota</taxon>
        <taxon>Metazoa</taxon>
        <taxon>Ecdysozoa</taxon>
        <taxon>Nematoda</taxon>
        <taxon>Chromadorea</taxon>
        <taxon>Rhabditida</taxon>
        <taxon>Rhabditina</taxon>
        <taxon>Rhabditomorpha</taxon>
        <taxon>Rhabditoidea</taxon>
        <taxon>Rhabditidae</taxon>
        <taxon>Peloderinae</taxon>
        <taxon>Caenorhabditis</taxon>
    </lineage>
</organism>
<evidence type="ECO:0000256" key="1">
    <source>
        <dbReference type="SAM" id="Coils"/>
    </source>
</evidence>
<proteinExistence type="predicted"/>
<feature type="region of interest" description="Disordered" evidence="2">
    <location>
        <begin position="102"/>
        <end position="146"/>
    </location>
</feature>